<keyword evidence="2" id="KW-1185">Reference proteome</keyword>
<dbReference type="InterPro" id="IPR016084">
    <property type="entry name" value="Haem_Oase-like_multi-hlx"/>
</dbReference>
<dbReference type="EMBL" id="JBBHLD010000001">
    <property type="protein sequence ID" value="MEJ5903425.1"/>
    <property type="molecule type" value="Genomic_DNA"/>
</dbReference>
<gene>
    <name evidence="1" type="ORF">V7V80_01840</name>
</gene>
<dbReference type="RefSeq" id="WP_186702883.1">
    <property type="nucleotide sequence ID" value="NZ_JABWRY020000001.1"/>
</dbReference>
<accession>A0ABU8R0N4</accession>
<evidence type="ECO:0000313" key="1">
    <source>
        <dbReference type="EMBL" id="MEJ5903425.1"/>
    </source>
</evidence>
<proteinExistence type="predicted"/>
<dbReference type="Proteomes" id="UP001377692">
    <property type="component" value="Unassembled WGS sequence"/>
</dbReference>
<protein>
    <submittedName>
        <fullName evidence="1">Iron-containing redox enzyme family protein</fullName>
    </submittedName>
</protein>
<comment type="caution">
    <text evidence="1">The sequence shown here is derived from an EMBL/GenBank/DDBJ whole genome shotgun (WGS) entry which is preliminary data.</text>
</comment>
<dbReference type="SMART" id="SM01236">
    <property type="entry name" value="Haem_oxygenase_2"/>
    <property type="match status" value="1"/>
</dbReference>
<name>A0ABU8R0N4_9PSED</name>
<organism evidence="1 2">
    <name type="scientific">Pseudomonas kermanshahensis</name>
    <dbReference type="NCBI Taxonomy" id="2745482"/>
    <lineage>
        <taxon>Bacteria</taxon>
        <taxon>Pseudomonadati</taxon>
        <taxon>Pseudomonadota</taxon>
        <taxon>Gammaproteobacteria</taxon>
        <taxon>Pseudomonadales</taxon>
        <taxon>Pseudomonadaceae</taxon>
        <taxon>Pseudomonas</taxon>
    </lineage>
</organism>
<reference evidence="1 2" key="1">
    <citation type="submission" date="2024-02" db="EMBL/GenBank/DDBJ databases">
        <title>Identification of pathogenicity and growth-promoting functions of Pseudomonas putida variants.</title>
        <authorList>
            <person name="Sun J."/>
        </authorList>
    </citation>
    <scope>NUCLEOTIDE SEQUENCE [LARGE SCALE GENOMIC DNA]</scope>
    <source>
        <strain evidence="1 2">A04</strain>
    </source>
</reference>
<dbReference type="Pfam" id="PF14518">
    <property type="entry name" value="Haem_oxygenas_2"/>
    <property type="match status" value="1"/>
</dbReference>
<sequence>MTVLTRKTAIHERSMTASHSLQHRYQSLLQGHDGTSAVWLDEQITRVEQHPDDLPPSPSQLPAWSAQHAAEVAKAYAEYLQQRREGGARRYFSNRAHALWFLQQIAPTKAVDGAWLHGTLQHWQDPRYHGLIRTYLEELGNGDPRCNHVLIYQRLLSRLGCLEPSHLDDSRYLQGAVQLALGAHGDAFLPEVLGYNLGYEQPPLHLLITTYELAELGIDGHYFQLHVTIDNAASGHAHLSIQALQQLCPAEDPQTFYQRVRRGYRLNELGTPAATLIGEFDLQAQLFAALERKRQYGQYMHSDHCRLQKRTINQWLAEPGAMPAFVDALQAQGWIRRGENPVHSRWWALIDGPTAPMFGVFTAYEKQLWHDWIADSWQASTRRVMPGSWDTGLPGESLPDFNQQTASLDTLVERMAGNRHALPEGLLATQAFVRATGLAQEGCH</sequence>
<evidence type="ECO:0000313" key="2">
    <source>
        <dbReference type="Proteomes" id="UP001377692"/>
    </source>
</evidence>
<dbReference type="Gene3D" id="1.20.910.10">
    <property type="entry name" value="Heme oxygenase-like"/>
    <property type="match status" value="1"/>
</dbReference>